<dbReference type="RefSeq" id="WP_121195552.1">
    <property type="nucleotide sequence ID" value="NZ_RBKU01000001.1"/>
</dbReference>
<dbReference type="NCBIfam" id="TIGR01409">
    <property type="entry name" value="TAT_signal_seq"/>
    <property type="match status" value="1"/>
</dbReference>
<dbReference type="OrthoDB" id="9799230at2"/>
<dbReference type="Proteomes" id="UP000268007">
    <property type="component" value="Unassembled WGS sequence"/>
</dbReference>
<sequence>MHRRDFIKSAAVAGVSAAVPTTSFTRMVKSGNRSPIIGHGDFKYRVNQEWGILNASRYPVNNCHEMVMDSKKRLIMITDEPKNNIIIYDKGGKLLDTWGHQFPGGHGLTLHNENGTEFLYITDYILGEVYKTTLGGKVLLTIKHPKFIGQYADCDKFCPTETCIGPNGDIYIADGYGSQYILQYTAQGEFIRKFGGDGYLDDKKFKQAHGVTLDSRDPGNPVLMCTERMKNCFKRYTLDGKYLSSIYLPGAYISRAVFDGDMLYSGVCYSALHHHPVPALNSGFVTILNGNNQVVSNPGGTKPQYNNGELEIMIQETPIFKHCHDVCIDNDKNLYICQWNAGKTYPVQLERI</sequence>
<dbReference type="PANTHER" id="PTHR10680:SF38">
    <property type="entry name" value="BLL1368 PROTEIN"/>
    <property type="match status" value="1"/>
</dbReference>
<keyword evidence="4" id="KW-1185">Reference proteome</keyword>
<keyword evidence="1" id="KW-0732">Signal</keyword>
<gene>
    <name evidence="3" type="ORF">BDD43_0035</name>
</gene>
<dbReference type="Gene3D" id="2.120.10.30">
    <property type="entry name" value="TolB, C-terminal domain"/>
    <property type="match status" value="1"/>
</dbReference>
<dbReference type="InterPro" id="IPR011042">
    <property type="entry name" value="6-blade_b-propeller_TolB-like"/>
</dbReference>
<comment type="caution">
    <text evidence="3">The sequence shown here is derived from an EMBL/GenBank/DDBJ whole genome shotgun (WGS) entry which is preliminary data.</text>
</comment>
<dbReference type="AlphaFoldDB" id="A0A495IVQ4"/>
<dbReference type="EMBL" id="RBKU01000001">
    <property type="protein sequence ID" value="RKR79949.1"/>
    <property type="molecule type" value="Genomic_DNA"/>
</dbReference>
<organism evidence="3 4">
    <name type="scientific">Mucilaginibacter gracilis</name>
    <dbReference type="NCBI Taxonomy" id="423350"/>
    <lineage>
        <taxon>Bacteria</taxon>
        <taxon>Pseudomonadati</taxon>
        <taxon>Bacteroidota</taxon>
        <taxon>Sphingobacteriia</taxon>
        <taxon>Sphingobacteriales</taxon>
        <taxon>Sphingobacteriaceae</taxon>
        <taxon>Mucilaginibacter</taxon>
    </lineage>
</organism>
<evidence type="ECO:0000313" key="3">
    <source>
        <dbReference type="EMBL" id="RKR79949.1"/>
    </source>
</evidence>
<protein>
    <submittedName>
        <fullName evidence="3">Secreted protein</fullName>
    </submittedName>
</protein>
<keyword evidence="2" id="KW-0325">Glycoprotein</keyword>
<evidence type="ECO:0000256" key="2">
    <source>
        <dbReference type="ARBA" id="ARBA00023180"/>
    </source>
</evidence>
<name>A0A495IVQ4_9SPHI</name>
<dbReference type="InterPro" id="IPR019546">
    <property type="entry name" value="TAT_signal_bac_arc"/>
</dbReference>
<accession>A0A495IVQ4</accession>
<dbReference type="PANTHER" id="PTHR10680">
    <property type="entry name" value="PEPTIDYL-GLYCINE ALPHA-AMIDATING MONOOXYGENASE"/>
    <property type="match status" value="1"/>
</dbReference>
<dbReference type="SUPFAM" id="SSF101898">
    <property type="entry name" value="NHL repeat"/>
    <property type="match status" value="1"/>
</dbReference>
<evidence type="ECO:0000256" key="1">
    <source>
        <dbReference type="ARBA" id="ARBA00022729"/>
    </source>
</evidence>
<evidence type="ECO:0000313" key="4">
    <source>
        <dbReference type="Proteomes" id="UP000268007"/>
    </source>
</evidence>
<reference evidence="3 4" key="1">
    <citation type="submission" date="2018-10" db="EMBL/GenBank/DDBJ databases">
        <title>Genomic Encyclopedia of Archaeal and Bacterial Type Strains, Phase II (KMG-II): from individual species to whole genera.</title>
        <authorList>
            <person name="Goeker M."/>
        </authorList>
    </citation>
    <scope>NUCLEOTIDE SEQUENCE [LARGE SCALE GENOMIC DNA]</scope>
    <source>
        <strain evidence="3 4">DSM 18602</strain>
    </source>
</reference>
<proteinExistence type="predicted"/>